<dbReference type="RefSeq" id="WP_331789580.1">
    <property type="nucleotide sequence ID" value="NZ_JAVFKM010000028.1"/>
</dbReference>
<comment type="caution">
    <text evidence="4">The sequence shown here is derived from an EMBL/GenBank/DDBJ whole genome shotgun (WGS) entry which is preliminary data.</text>
</comment>
<gene>
    <name evidence="4" type="ORF">RB636_35845</name>
</gene>
<dbReference type="Gene3D" id="1.10.443.10">
    <property type="entry name" value="Intergrase catalytic core"/>
    <property type="match status" value="1"/>
</dbReference>
<reference evidence="4 5" key="1">
    <citation type="submission" date="2023-08" db="EMBL/GenBank/DDBJ databases">
        <authorList>
            <person name="Sharma P."/>
            <person name="Verma V."/>
            <person name="Mohan M.K."/>
            <person name="Dubey A.K."/>
        </authorList>
    </citation>
    <scope>NUCLEOTIDE SEQUENCE [LARGE SCALE GENOMIC DNA]</scope>
    <source>
        <strain evidence="4 5">ADP4</strain>
    </source>
</reference>
<proteinExistence type="predicted"/>
<evidence type="ECO:0000313" key="5">
    <source>
        <dbReference type="Proteomes" id="UP001348265"/>
    </source>
</evidence>
<dbReference type="InterPro" id="IPR011010">
    <property type="entry name" value="DNA_brk_join_enz"/>
</dbReference>
<organism evidence="4 5">
    <name type="scientific">Streptomyces chrestomyceticus</name>
    <dbReference type="NCBI Taxonomy" id="68185"/>
    <lineage>
        <taxon>Bacteria</taxon>
        <taxon>Bacillati</taxon>
        <taxon>Actinomycetota</taxon>
        <taxon>Actinomycetes</taxon>
        <taxon>Kitasatosporales</taxon>
        <taxon>Streptomycetaceae</taxon>
        <taxon>Streptomyces</taxon>
    </lineage>
</organism>
<dbReference type="Proteomes" id="UP001348265">
    <property type="component" value="Unassembled WGS sequence"/>
</dbReference>
<sequence length="370" mass="41284">MRWPLIAAKTRDEINDALCAITQAMLRDVRGRPSDELLRRAMRGWAFVVPRPEPREMPTDVRLALRWVAGASRPLADLMDPTVMRSVLTALRLKQDGVVAAAETQRHKHKILVNAVRYAVEQHRLPADPLAPIKWSVAETADQVDPRVVANPSQARSLLCAVSYVGGFRRARGRRLVGLFAGMYYAGLRPAEAVAVTLPNCVLPAEGWGQVTLHRTLPQAGRRWTDTGRAHDERGLKSRPADDTRRVPLPPELVSLWQESINTFGTADDGRLFFNERGGIVGSSAYDRVWHEARELAFSPDLVRSLLAGRPYDLRHSALSTWLNAGVDPTEVAERAGNSVEVLMTSYAKCLYGRQAISNQRIDRLLCEYE</sequence>
<keyword evidence="1" id="KW-0233">DNA recombination</keyword>
<dbReference type="InterPro" id="IPR013762">
    <property type="entry name" value="Integrase-like_cat_sf"/>
</dbReference>
<dbReference type="InterPro" id="IPR002104">
    <property type="entry name" value="Integrase_catalytic"/>
</dbReference>
<evidence type="ECO:0000313" key="4">
    <source>
        <dbReference type="EMBL" id="MEF3118535.1"/>
    </source>
</evidence>
<dbReference type="PANTHER" id="PTHR30349">
    <property type="entry name" value="PHAGE INTEGRASE-RELATED"/>
    <property type="match status" value="1"/>
</dbReference>
<feature type="region of interest" description="Disordered" evidence="2">
    <location>
        <begin position="225"/>
        <end position="245"/>
    </location>
</feature>
<dbReference type="EMBL" id="JAVFKM010000028">
    <property type="protein sequence ID" value="MEF3118535.1"/>
    <property type="molecule type" value="Genomic_DNA"/>
</dbReference>
<evidence type="ECO:0000259" key="3">
    <source>
        <dbReference type="PROSITE" id="PS51898"/>
    </source>
</evidence>
<evidence type="ECO:0000256" key="2">
    <source>
        <dbReference type="SAM" id="MobiDB-lite"/>
    </source>
</evidence>
<protein>
    <submittedName>
        <fullName evidence="4">Site-specific integrase</fullName>
    </submittedName>
</protein>
<dbReference type="SUPFAM" id="SSF56349">
    <property type="entry name" value="DNA breaking-rejoining enzymes"/>
    <property type="match status" value="1"/>
</dbReference>
<name>A0ABU7X6F2_9ACTN</name>
<dbReference type="PROSITE" id="PS51898">
    <property type="entry name" value="TYR_RECOMBINASE"/>
    <property type="match status" value="1"/>
</dbReference>
<keyword evidence="5" id="KW-1185">Reference proteome</keyword>
<feature type="domain" description="Tyr recombinase" evidence="3">
    <location>
        <begin position="144"/>
        <end position="362"/>
    </location>
</feature>
<accession>A0ABU7X6F2</accession>
<evidence type="ECO:0000256" key="1">
    <source>
        <dbReference type="ARBA" id="ARBA00023172"/>
    </source>
</evidence>
<dbReference type="PANTHER" id="PTHR30349:SF64">
    <property type="entry name" value="PROPHAGE INTEGRASE INTD-RELATED"/>
    <property type="match status" value="1"/>
</dbReference>
<dbReference type="InterPro" id="IPR050090">
    <property type="entry name" value="Tyrosine_recombinase_XerCD"/>
</dbReference>